<dbReference type="InterPro" id="IPR003961">
    <property type="entry name" value="FN3_dom"/>
</dbReference>
<evidence type="ECO:0000259" key="2">
    <source>
        <dbReference type="PROSITE" id="PS50853"/>
    </source>
</evidence>
<keyword evidence="1" id="KW-0732">Signal</keyword>
<reference evidence="3 4" key="1">
    <citation type="submission" date="2013-06" db="EMBL/GenBank/DDBJ databases">
        <title>Rumen cellulosomics: divergent fiber-degrading strategies revealed by comparative genome-wide analysis of six Ruminococcal strains.</title>
        <authorList>
            <person name="Dassa B."/>
            <person name="Borovok I."/>
            <person name="Lamed R."/>
            <person name="Flint H."/>
            <person name="Yeoman C.J."/>
            <person name="White B."/>
            <person name="Bayer E.A."/>
        </authorList>
    </citation>
    <scope>NUCLEOTIDE SEQUENCE [LARGE SCALE GENOMIC DNA]</scope>
    <source>
        <strain evidence="3 4">SY3</strain>
    </source>
</reference>
<dbReference type="PROSITE" id="PS50853">
    <property type="entry name" value="FN3"/>
    <property type="match status" value="1"/>
</dbReference>
<name>A0A011V5S1_RUMAL</name>
<dbReference type="EMBL" id="JEOB01000001">
    <property type="protein sequence ID" value="EXM40862.1"/>
    <property type="molecule type" value="Genomic_DNA"/>
</dbReference>
<organism evidence="3 4">
    <name type="scientific">Ruminococcus albus SY3</name>
    <dbReference type="NCBI Taxonomy" id="1341156"/>
    <lineage>
        <taxon>Bacteria</taxon>
        <taxon>Bacillati</taxon>
        <taxon>Bacillota</taxon>
        <taxon>Clostridia</taxon>
        <taxon>Eubacteriales</taxon>
        <taxon>Oscillospiraceae</taxon>
        <taxon>Ruminococcus</taxon>
    </lineage>
</organism>
<accession>A0A011V5S1</accession>
<dbReference type="Proteomes" id="UP000021369">
    <property type="component" value="Unassembled WGS sequence"/>
</dbReference>
<dbReference type="InterPro" id="IPR036116">
    <property type="entry name" value="FN3_sf"/>
</dbReference>
<dbReference type="SUPFAM" id="SSF49265">
    <property type="entry name" value="Fibronectin type III"/>
    <property type="match status" value="1"/>
</dbReference>
<sequence>MNMKKVVSKCAAVLSTVTLMGSAAAGIVPAPFANAGNVIVAGAADISDFEYDGTFLTGDVYCPTGSSFTMEVTLDKDDKSYGTDGFNYEWYYSSSATKGTNKVDQFNWTKLNYTTKSVTFNMTSAMNNAHIYAVKINKSTGEKTQTPMRTIYNVKANLQMGAAKASTSNGSTYVSVPVYLSNLTNRQISAGKMVLDVDKNVFDSVSFGFAVSGLSTIDNFTNGQYVNVFDNATSSVTLGSNNLLGTFTLKVKSGATYNGSKLTLNIEKPTLTGDYVSGNLRYGINTATAVVGSSGSDTSDTVPANLRAVTNSQYHQIQFVWDKVNGADKYGIAVYLAGKWRVQTSNITNNSYVTPKNLTPGMTYKVAVAARVNGKWDTNGAIKNAITVTVR</sequence>
<evidence type="ECO:0000313" key="3">
    <source>
        <dbReference type="EMBL" id="EXM40862.1"/>
    </source>
</evidence>
<feature type="domain" description="Fibronectin type-III" evidence="2">
    <location>
        <begin position="302"/>
        <end position="391"/>
    </location>
</feature>
<evidence type="ECO:0000313" key="4">
    <source>
        <dbReference type="Proteomes" id="UP000021369"/>
    </source>
</evidence>
<feature type="chain" id="PRO_5038358074" description="Fibronectin type-III domain-containing protein" evidence="1">
    <location>
        <begin position="26"/>
        <end position="391"/>
    </location>
</feature>
<proteinExistence type="predicted"/>
<dbReference type="InterPro" id="IPR013783">
    <property type="entry name" value="Ig-like_fold"/>
</dbReference>
<dbReference type="GO" id="GO:0030246">
    <property type="term" value="F:carbohydrate binding"/>
    <property type="evidence" value="ECO:0007669"/>
    <property type="project" value="InterPro"/>
</dbReference>
<protein>
    <recommendedName>
        <fullName evidence="2">Fibronectin type-III domain-containing protein</fullName>
    </recommendedName>
</protein>
<dbReference type="Gene3D" id="2.60.40.680">
    <property type="match status" value="1"/>
</dbReference>
<keyword evidence="4" id="KW-1185">Reference proteome</keyword>
<comment type="caution">
    <text evidence="3">The sequence shown here is derived from an EMBL/GenBank/DDBJ whole genome shotgun (WGS) entry which is preliminary data.</text>
</comment>
<dbReference type="InterPro" id="IPR008965">
    <property type="entry name" value="CBM2/CBM3_carb-bd_dom_sf"/>
</dbReference>
<evidence type="ECO:0000256" key="1">
    <source>
        <dbReference type="SAM" id="SignalP"/>
    </source>
</evidence>
<dbReference type="AlphaFoldDB" id="A0A011V5S1"/>
<feature type="signal peptide" evidence="1">
    <location>
        <begin position="1"/>
        <end position="25"/>
    </location>
</feature>
<dbReference type="SUPFAM" id="SSF49384">
    <property type="entry name" value="Carbohydrate-binding domain"/>
    <property type="match status" value="1"/>
</dbReference>
<gene>
    <name evidence="3" type="ORF">RASY3_04105</name>
</gene>
<dbReference type="PATRIC" id="fig|1341156.4.peg.534"/>
<dbReference type="Gene3D" id="2.60.40.10">
    <property type="entry name" value="Immunoglobulins"/>
    <property type="match status" value="1"/>
</dbReference>